<comment type="caution">
    <text evidence="2">The sequence shown here is derived from an EMBL/GenBank/DDBJ whole genome shotgun (WGS) entry which is preliminary data.</text>
</comment>
<dbReference type="InterPro" id="IPR029058">
    <property type="entry name" value="AB_hydrolase_fold"/>
</dbReference>
<accession>A0ABU0AV56</accession>
<organism evidence="2 3">
    <name type="scientific">Peptoniphilus koenoeneniae</name>
    <dbReference type="NCBI Taxonomy" id="507751"/>
    <lineage>
        <taxon>Bacteria</taxon>
        <taxon>Bacillati</taxon>
        <taxon>Bacillota</taxon>
        <taxon>Tissierellia</taxon>
        <taxon>Tissierellales</taxon>
        <taxon>Peptoniphilaceae</taxon>
        <taxon>Peptoniphilus</taxon>
    </lineage>
</organism>
<dbReference type="GO" id="GO:0016787">
    <property type="term" value="F:hydrolase activity"/>
    <property type="evidence" value="ECO:0007669"/>
    <property type="project" value="UniProtKB-KW"/>
</dbReference>
<evidence type="ECO:0000259" key="1">
    <source>
        <dbReference type="Pfam" id="PF12146"/>
    </source>
</evidence>
<evidence type="ECO:0000313" key="2">
    <source>
        <dbReference type="EMBL" id="MDQ0275141.1"/>
    </source>
</evidence>
<dbReference type="SUPFAM" id="SSF53474">
    <property type="entry name" value="alpha/beta-Hydrolases"/>
    <property type="match status" value="1"/>
</dbReference>
<reference evidence="2 3" key="1">
    <citation type="submission" date="2023-07" db="EMBL/GenBank/DDBJ databases">
        <title>Genomic Encyclopedia of Type Strains, Phase IV (KMG-IV): sequencing the most valuable type-strain genomes for metagenomic binning, comparative biology and taxonomic classification.</title>
        <authorList>
            <person name="Goeker M."/>
        </authorList>
    </citation>
    <scope>NUCLEOTIDE SEQUENCE [LARGE SCALE GENOMIC DNA]</scope>
    <source>
        <strain evidence="2 3">DSM 22616</strain>
    </source>
</reference>
<dbReference type="RefSeq" id="WP_307495158.1">
    <property type="nucleotide sequence ID" value="NZ_JAUSTN010000005.1"/>
</dbReference>
<protein>
    <submittedName>
        <fullName evidence="2">Alpha-beta hydrolase superfamily lysophospholipase</fullName>
    </submittedName>
</protein>
<proteinExistence type="predicted"/>
<gene>
    <name evidence="2" type="ORF">J2S72_001165</name>
</gene>
<dbReference type="PANTHER" id="PTHR11614">
    <property type="entry name" value="PHOSPHOLIPASE-RELATED"/>
    <property type="match status" value="1"/>
</dbReference>
<keyword evidence="3" id="KW-1185">Reference proteome</keyword>
<feature type="domain" description="Serine aminopeptidase S33" evidence="1">
    <location>
        <begin position="23"/>
        <end position="282"/>
    </location>
</feature>
<dbReference type="InterPro" id="IPR051044">
    <property type="entry name" value="MAG_DAG_Lipase"/>
</dbReference>
<dbReference type="Gene3D" id="3.40.50.1820">
    <property type="entry name" value="alpha/beta hydrolase"/>
    <property type="match status" value="1"/>
</dbReference>
<dbReference type="EMBL" id="JAUSTN010000005">
    <property type="protein sequence ID" value="MDQ0275141.1"/>
    <property type="molecule type" value="Genomic_DNA"/>
</dbReference>
<dbReference type="InterPro" id="IPR022742">
    <property type="entry name" value="Hydrolase_4"/>
</dbReference>
<dbReference type="Pfam" id="PF12146">
    <property type="entry name" value="Hydrolase_4"/>
    <property type="match status" value="1"/>
</dbReference>
<keyword evidence="2" id="KW-0378">Hydrolase</keyword>
<name>A0ABU0AV56_9FIRM</name>
<dbReference type="Proteomes" id="UP001236559">
    <property type="component" value="Unassembled WGS sequence"/>
</dbReference>
<evidence type="ECO:0000313" key="3">
    <source>
        <dbReference type="Proteomes" id="UP001236559"/>
    </source>
</evidence>
<sequence>MEGYFKSANGKNNIHYIVWEVENPLAVVQIVHGMSEHIARYDDFAKFLNKKGYLVIGHDHLGHGLSVESKEDLGYFGEGDTVQYLIQDIKKVNEMTQNYKVPHYILGHSMGSFLARIYIHKYKVDRAIIMGTGHFTKFQGKSLIRLAKLIARFKGQRYRAKILGYFTTGRLAKKIVGGKFDWISKSARNVKDFIADPLSGFDFTANGYITLGGILFKMASLESKRSKFKDTPCLFISGGDDPLGLGGYGVKKVLEDYRKRSWKDTDMVLVKDLRHEVLNEDDKRSYDICYEFFEKKPYKILEAQEIEEP</sequence>